<dbReference type="InterPro" id="IPR000182">
    <property type="entry name" value="GNAT_dom"/>
</dbReference>
<reference evidence="2" key="1">
    <citation type="submission" date="2024-05" db="EMBL/GenBank/DDBJ databases">
        <authorList>
            <person name="Bunk B."/>
            <person name="Swiderski J."/>
            <person name="Sproer C."/>
            <person name="Thiel V."/>
        </authorList>
    </citation>
    <scope>NUCLEOTIDE SEQUENCE</scope>
    <source>
        <strain evidence="2">DSM 17735</strain>
    </source>
</reference>
<dbReference type="Gene3D" id="3.40.630.30">
    <property type="match status" value="1"/>
</dbReference>
<dbReference type="EC" id="2.3.1.-" evidence="2"/>
<dbReference type="EMBL" id="CP157675">
    <property type="protein sequence ID" value="XBP68486.1"/>
    <property type="molecule type" value="Genomic_DNA"/>
</dbReference>
<dbReference type="InterPro" id="IPR016181">
    <property type="entry name" value="Acyl_CoA_acyltransferase"/>
</dbReference>
<feature type="domain" description="N-acetyltransferase" evidence="1">
    <location>
        <begin position="9"/>
        <end position="149"/>
    </location>
</feature>
<protein>
    <submittedName>
        <fullName evidence="2">GNAT family N-acetyltransferase</fullName>
        <ecNumber evidence="2">2.3.1.-</ecNumber>
    </submittedName>
</protein>
<keyword evidence="2" id="KW-0808">Transferase</keyword>
<evidence type="ECO:0000259" key="1">
    <source>
        <dbReference type="PROSITE" id="PS51186"/>
    </source>
</evidence>
<gene>
    <name evidence="2" type="ORF">ABLV49_11150</name>
</gene>
<dbReference type="SUPFAM" id="SSF55729">
    <property type="entry name" value="Acyl-CoA N-acyltransferases (Nat)"/>
    <property type="match status" value="1"/>
</dbReference>
<dbReference type="PROSITE" id="PS51186">
    <property type="entry name" value="GNAT"/>
    <property type="match status" value="1"/>
</dbReference>
<keyword evidence="2" id="KW-0012">Acyltransferase</keyword>
<sequence length="149" mass="16132">MSGIEWRFMAFDELTAAQLYAVLRLRSEVFVVEQACLFQDMDGADAQALHVLGSTQGALVAYARCFAAGVKFPEASIGRIVTAPSVRGSGAGHALVEQAIACLSRQWGAQAIRIGAQARLESFYGQHGFENTGRPYLEDGIAHLEMLRV</sequence>
<dbReference type="CDD" id="cd04301">
    <property type="entry name" value="NAT_SF"/>
    <property type="match status" value="1"/>
</dbReference>
<dbReference type="AlphaFoldDB" id="A0AAU7LLK4"/>
<organism evidence="2">
    <name type="scientific">Polaromonas hydrogenivorans</name>
    <dbReference type="NCBI Taxonomy" id="335476"/>
    <lineage>
        <taxon>Bacteria</taxon>
        <taxon>Pseudomonadati</taxon>
        <taxon>Pseudomonadota</taxon>
        <taxon>Betaproteobacteria</taxon>
        <taxon>Burkholderiales</taxon>
        <taxon>Comamonadaceae</taxon>
        <taxon>Polaromonas</taxon>
    </lineage>
</organism>
<evidence type="ECO:0000313" key="2">
    <source>
        <dbReference type="EMBL" id="XBP68486.1"/>
    </source>
</evidence>
<dbReference type="RefSeq" id="WP_349276479.1">
    <property type="nucleotide sequence ID" value="NZ_CBCSCU010000020.1"/>
</dbReference>
<proteinExistence type="predicted"/>
<accession>A0AAU7LLK4</accession>
<name>A0AAU7LLK4_9BURK</name>
<dbReference type="Pfam" id="PF13673">
    <property type="entry name" value="Acetyltransf_10"/>
    <property type="match status" value="1"/>
</dbReference>
<dbReference type="GO" id="GO:0016747">
    <property type="term" value="F:acyltransferase activity, transferring groups other than amino-acyl groups"/>
    <property type="evidence" value="ECO:0007669"/>
    <property type="project" value="InterPro"/>
</dbReference>